<dbReference type="InterPro" id="IPR051334">
    <property type="entry name" value="SRPK"/>
</dbReference>
<comment type="caution">
    <text evidence="11">The sequence shown here is derived from an EMBL/GenBank/DDBJ whole genome shotgun (WGS) entry which is preliminary data.</text>
</comment>
<dbReference type="STRING" id="1081105.A0A166Y2I4"/>
<evidence type="ECO:0000256" key="5">
    <source>
        <dbReference type="ARBA" id="ARBA00022777"/>
    </source>
</evidence>
<dbReference type="PROSITE" id="PS00107">
    <property type="entry name" value="PROTEIN_KINASE_ATP"/>
    <property type="match status" value="1"/>
</dbReference>
<evidence type="ECO:0000256" key="9">
    <source>
        <dbReference type="PROSITE-ProRule" id="PRU10141"/>
    </source>
</evidence>
<protein>
    <recommendedName>
        <fullName evidence="1">non-specific serine/threonine protein kinase</fullName>
        <ecNumber evidence="1">2.7.11.1</ecNumber>
    </recommendedName>
</protein>
<keyword evidence="3" id="KW-0808">Transferase</keyword>
<dbReference type="EC" id="2.7.11.1" evidence="1"/>
<feature type="domain" description="Protein kinase" evidence="10">
    <location>
        <begin position="199"/>
        <end position="606"/>
    </location>
</feature>
<evidence type="ECO:0000313" key="11">
    <source>
        <dbReference type="EMBL" id="OAA36456.1"/>
    </source>
</evidence>
<gene>
    <name evidence="11" type="ORF">NOR_07535</name>
</gene>
<dbReference type="OMA" id="CHAPEVL"/>
<dbReference type="InterPro" id="IPR017441">
    <property type="entry name" value="Protein_kinase_ATP_BS"/>
</dbReference>
<evidence type="ECO:0000259" key="10">
    <source>
        <dbReference type="PROSITE" id="PS50011"/>
    </source>
</evidence>
<evidence type="ECO:0000256" key="2">
    <source>
        <dbReference type="ARBA" id="ARBA00022527"/>
    </source>
</evidence>
<dbReference type="SMART" id="SM00220">
    <property type="entry name" value="S_TKc"/>
    <property type="match status" value="1"/>
</dbReference>
<accession>A0A166Y2I4</accession>
<dbReference type="PROSITE" id="PS50011">
    <property type="entry name" value="PROTEIN_KINASE_DOM"/>
    <property type="match status" value="1"/>
</dbReference>
<dbReference type="GO" id="GO:0050684">
    <property type="term" value="P:regulation of mRNA processing"/>
    <property type="evidence" value="ECO:0007669"/>
    <property type="project" value="TreeGrafter"/>
</dbReference>
<evidence type="ECO:0000256" key="3">
    <source>
        <dbReference type="ARBA" id="ARBA00022679"/>
    </source>
</evidence>
<reference evidence="11 12" key="1">
    <citation type="journal article" date="2016" name="Genome Biol. Evol.">
        <title>Divergent and convergent evolution of fungal pathogenicity.</title>
        <authorList>
            <person name="Shang Y."/>
            <person name="Xiao G."/>
            <person name="Zheng P."/>
            <person name="Cen K."/>
            <person name="Zhan S."/>
            <person name="Wang C."/>
        </authorList>
    </citation>
    <scope>NUCLEOTIDE SEQUENCE [LARGE SCALE GENOMIC DNA]</scope>
    <source>
        <strain evidence="11 12">RCEF 4871</strain>
    </source>
</reference>
<dbReference type="Gene3D" id="1.10.510.10">
    <property type="entry name" value="Transferase(Phosphotransferase) domain 1"/>
    <property type="match status" value="1"/>
</dbReference>
<feature type="binding site" evidence="9">
    <location>
        <position position="232"/>
    </location>
    <ligand>
        <name>ATP</name>
        <dbReference type="ChEBI" id="CHEBI:30616"/>
    </ligand>
</feature>
<evidence type="ECO:0000256" key="6">
    <source>
        <dbReference type="ARBA" id="ARBA00022840"/>
    </source>
</evidence>
<dbReference type="Gene3D" id="3.30.200.20">
    <property type="entry name" value="Phosphorylase Kinase, domain 1"/>
    <property type="match status" value="1"/>
</dbReference>
<dbReference type="GO" id="GO:0000245">
    <property type="term" value="P:spliceosomal complex assembly"/>
    <property type="evidence" value="ECO:0007669"/>
    <property type="project" value="TreeGrafter"/>
</dbReference>
<dbReference type="OrthoDB" id="4936320at2759"/>
<dbReference type="SUPFAM" id="SSF56112">
    <property type="entry name" value="Protein kinase-like (PK-like)"/>
    <property type="match status" value="1"/>
</dbReference>
<dbReference type="Proteomes" id="UP000243498">
    <property type="component" value="Unassembled WGS sequence"/>
</dbReference>
<comment type="catalytic activity">
    <reaction evidence="8">
        <text>L-seryl-[protein] + ATP = O-phospho-L-seryl-[protein] + ADP + H(+)</text>
        <dbReference type="Rhea" id="RHEA:17989"/>
        <dbReference type="Rhea" id="RHEA-COMP:9863"/>
        <dbReference type="Rhea" id="RHEA-COMP:11604"/>
        <dbReference type="ChEBI" id="CHEBI:15378"/>
        <dbReference type="ChEBI" id="CHEBI:29999"/>
        <dbReference type="ChEBI" id="CHEBI:30616"/>
        <dbReference type="ChEBI" id="CHEBI:83421"/>
        <dbReference type="ChEBI" id="CHEBI:456216"/>
        <dbReference type="EC" id="2.7.11.1"/>
    </reaction>
</comment>
<keyword evidence="5" id="KW-0418">Kinase</keyword>
<keyword evidence="2" id="KW-0723">Serine/threonine-protein kinase</keyword>
<evidence type="ECO:0000256" key="4">
    <source>
        <dbReference type="ARBA" id="ARBA00022741"/>
    </source>
</evidence>
<dbReference type="PANTHER" id="PTHR47634:SF9">
    <property type="entry name" value="PROTEIN KINASE DOMAIN-CONTAINING PROTEIN-RELATED"/>
    <property type="match status" value="1"/>
</dbReference>
<dbReference type="EMBL" id="AZHC01000035">
    <property type="protein sequence ID" value="OAA36456.1"/>
    <property type="molecule type" value="Genomic_DNA"/>
</dbReference>
<dbReference type="PANTHER" id="PTHR47634">
    <property type="entry name" value="PROTEIN KINASE DOMAIN-CONTAINING PROTEIN-RELATED"/>
    <property type="match status" value="1"/>
</dbReference>
<dbReference type="InterPro" id="IPR000719">
    <property type="entry name" value="Prot_kinase_dom"/>
</dbReference>
<dbReference type="GO" id="GO:0005524">
    <property type="term" value="F:ATP binding"/>
    <property type="evidence" value="ECO:0007669"/>
    <property type="project" value="UniProtKB-UniRule"/>
</dbReference>
<keyword evidence="6 9" id="KW-0067">ATP-binding</keyword>
<evidence type="ECO:0000256" key="8">
    <source>
        <dbReference type="ARBA" id="ARBA00048679"/>
    </source>
</evidence>
<dbReference type="InterPro" id="IPR011009">
    <property type="entry name" value="Kinase-like_dom_sf"/>
</dbReference>
<dbReference type="AlphaFoldDB" id="A0A166Y2I4"/>
<dbReference type="Pfam" id="PF00069">
    <property type="entry name" value="Pkinase"/>
    <property type="match status" value="1"/>
</dbReference>
<dbReference type="GO" id="GO:0004674">
    <property type="term" value="F:protein serine/threonine kinase activity"/>
    <property type="evidence" value="ECO:0007669"/>
    <property type="project" value="UniProtKB-KW"/>
</dbReference>
<name>A0A166Y2I4_METRR</name>
<comment type="catalytic activity">
    <reaction evidence="7">
        <text>L-threonyl-[protein] + ATP = O-phospho-L-threonyl-[protein] + ADP + H(+)</text>
        <dbReference type="Rhea" id="RHEA:46608"/>
        <dbReference type="Rhea" id="RHEA-COMP:11060"/>
        <dbReference type="Rhea" id="RHEA-COMP:11605"/>
        <dbReference type="ChEBI" id="CHEBI:15378"/>
        <dbReference type="ChEBI" id="CHEBI:30013"/>
        <dbReference type="ChEBI" id="CHEBI:30616"/>
        <dbReference type="ChEBI" id="CHEBI:61977"/>
        <dbReference type="ChEBI" id="CHEBI:456216"/>
        <dbReference type="EC" id="2.7.11.1"/>
    </reaction>
</comment>
<sequence length="608" mass="69304">MEELPGTSWAGQGASGTEAIEDDKAKIWSGLAEILVELEHHPFSKAGSLCFQTHNIKVSAAASDSCVVDEKTRRFFWGLALEPKWYHALPLASAILKVLGVGQDWTKWRETALKEYKVDERLQDLIKHYAETRIEYMYAASGTDVYMNDALLVSLSSLRKLALPKALPLDKLIDEEQIPGYQRRNFFHPNPGDTIGDAYVLKAKVGWGSSSTVWLAQKARTWFWQDKYFAIKITTNNYCDGEAAKEMAMSVHLASGNKRHRGHHLLVTAVDDFTIQSPNGPHVCLVFEPMREPLWLFKRRLSAGKITSSTLPLFKLYIRAILYALDYLHTDRHVIHTGSSAFQKCSSQVPPTDHYHLDLKLDNILMRFEHSSVLERFVESQSANPMPRKIIGEDAIYLCHNDFGDLQKEHVQNMVPKIADFGLAQRGDGGEPLIHPIQPNHCHAPEVLLGTSWSYSADIWNLGVILWDLLGERELFLGRPENAPDGNEYSAAHHLAEMIALIGPVPRRLIQRQRDMSHWCWEPRIRNAKGDICNNAEDYFGGPFFDDHGKFMYEFLIPYHRQLGKEVPDCIVPEDLERFLKFLKRMLCWLPEERATASELGQDPWLFS</sequence>
<proteinExistence type="predicted"/>
<organism evidence="11 12">
    <name type="scientific">Metarhizium rileyi (strain RCEF 4871)</name>
    <name type="common">Nomuraea rileyi</name>
    <dbReference type="NCBI Taxonomy" id="1649241"/>
    <lineage>
        <taxon>Eukaryota</taxon>
        <taxon>Fungi</taxon>
        <taxon>Dikarya</taxon>
        <taxon>Ascomycota</taxon>
        <taxon>Pezizomycotina</taxon>
        <taxon>Sordariomycetes</taxon>
        <taxon>Hypocreomycetidae</taxon>
        <taxon>Hypocreales</taxon>
        <taxon>Clavicipitaceae</taxon>
        <taxon>Metarhizium</taxon>
    </lineage>
</organism>
<keyword evidence="4 9" id="KW-0547">Nucleotide-binding</keyword>
<evidence type="ECO:0000256" key="7">
    <source>
        <dbReference type="ARBA" id="ARBA00047899"/>
    </source>
</evidence>
<evidence type="ECO:0000313" key="12">
    <source>
        <dbReference type="Proteomes" id="UP000243498"/>
    </source>
</evidence>
<evidence type="ECO:0000256" key="1">
    <source>
        <dbReference type="ARBA" id="ARBA00012513"/>
    </source>
</evidence>
<keyword evidence="12" id="KW-1185">Reference proteome</keyword>